<name>A0ABS7FLT5_9ACTN</name>
<evidence type="ECO:0000259" key="5">
    <source>
        <dbReference type="PROSITE" id="PS51462"/>
    </source>
</evidence>
<comment type="caution">
    <text evidence="6">The sequence shown here is derived from an EMBL/GenBank/DDBJ whole genome shotgun (WGS) entry which is preliminary data.</text>
</comment>
<gene>
    <name evidence="6" type="ORF">K1Y72_03080</name>
</gene>
<dbReference type="EMBL" id="JAIBOA010000002">
    <property type="protein sequence ID" value="MBW8481340.1"/>
    <property type="molecule type" value="Genomic_DNA"/>
</dbReference>
<dbReference type="SUPFAM" id="SSF55811">
    <property type="entry name" value="Nudix"/>
    <property type="match status" value="1"/>
</dbReference>
<dbReference type="InterPro" id="IPR020476">
    <property type="entry name" value="Nudix_hydrolase"/>
</dbReference>
<keyword evidence="3 4" id="KW-0378">Hydrolase</keyword>
<dbReference type="CDD" id="cd04673">
    <property type="entry name" value="NUDIX_ADPRase"/>
    <property type="match status" value="1"/>
</dbReference>
<evidence type="ECO:0000256" key="4">
    <source>
        <dbReference type="RuleBase" id="RU003476"/>
    </source>
</evidence>
<evidence type="ECO:0000313" key="6">
    <source>
        <dbReference type="EMBL" id="MBW8481340.1"/>
    </source>
</evidence>
<accession>A0ABS7FLT5</accession>
<comment type="cofactor">
    <cofactor evidence="1">
        <name>Mg(2+)</name>
        <dbReference type="ChEBI" id="CHEBI:18420"/>
    </cofactor>
</comment>
<dbReference type="InterPro" id="IPR015797">
    <property type="entry name" value="NUDIX_hydrolase-like_dom_sf"/>
</dbReference>
<sequence>MRVRCVGGIVRDGAGRLLLIERGTPPARGTWSVPGGKVEPGEDDAAALVRELREETGLDVVPGPLVGTVERPGPGGVVFEIHDYAATVAGGALRAGDDAADARWVPLAEVAALPTAPGLLAALRSWGVLPDARPPGGPR</sequence>
<organism evidence="6 7">
    <name type="scientific">Actinomadura parmotrematis</name>
    <dbReference type="NCBI Taxonomy" id="2864039"/>
    <lineage>
        <taxon>Bacteria</taxon>
        <taxon>Bacillati</taxon>
        <taxon>Actinomycetota</taxon>
        <taxon>Actinomycetes</taxon>
        <taxon>Streptosporangiales</taxon>
        <taxon>Thermomonosporaceae</taxon>
        <taxon>Actinomadura</taxon>
    </lineage>
</organism>
<feature type="domain" description="Nudix hydrolase" evidence="5">
    <location>
        <begin position="1"/>
        <end position="134"/>
    </location>
</feature>
<protein>
    <submittedName>
        <fullName evidence="6">NUDIX domain-containing protein</fullName>
    </submittedName>
</protein>
<dbReference type="PANTHER" id="PTHR43046">
    <property type="entry name" value="GDP-MANNOSE MANNOSYL HYDROLASE"/>
    <property type="match status" value="1"/>
</dbReference>
<proteinExistence type="inferred from homology"/>
<dbReference type="PROSITE" id="PS51462">
    <property type="entry name" value="NUDIX"/>
    <property type="match status" value="1"/>
</dbReference>
<evidence type="ECO:0000256" key="2">
    <source>
        <dbReference type="ARBA" id="ARBA00005582"/>
    </source>
</evidence>
<evidence type="ECO:0000256" key="3">
    <source>
        <dbReference type="ARBA" id="ARBA00022801"/>
    </source>
</evidence>
<keyword evidence="7" id="KW-1185">Reference proteome</keyword>
<dbReference type="Gene3D" id="3.90.79.10">
    <property type="entry name" value="Nucleoside Triphosphate Pyrophosphohydrolase"/>
    <property type="match status" value="1"/>
</dbReference>
<evidence type="ECO:0000256" key="1">
    <source>
        <dbReference type="ARBA" id="ARBA00001946"/>
    </source>
</evidence>
<dbReference type="Proteomes" id="UP000774570">
    <property type="component" value="Unassembled WGS sequence"/>
</dbReference>
<dbReference type="PRINTS" id="PR00502">
    <property type="entry name" value="NUDIXFAMILY"/>
</dbReference>
<dbReference type="InterPro" id="IPR020084">
    <property type="entry name" value="NUDIX_hydrolase_CS"/>
</dbReference>
<comment type="similarity">
    <text evidence="2 4">Belongs to the Nudix hydrolase family.</text>
</comment>
<dbReference type="Pfam" id="PF00293">
    <property type="entry name" value="NUDIX"/>
    <property type="match status" value="1"/>
</dbReference>
<evidence type="ECO:0000313" key="7">
    <source>
        <dbReference type="Proteomes" id="UP000774570"/>
    </source>
</evidence>
<dbReference type="InterPro" id="IPR000086">
    <property type="entry name" value="NUDIX_hydrolase_dom"/>
</dbReference>
<dbReference type="PANTHER" id="PTHR43046:SF14">
    <property type="entry name" value="MUTT_NUDIX FAMILY PROTEIN"/>
    <property type="match status" value="1"/>
</dbReference>
<reference evidence="6 7" key="1">
    <citation type="submission" date="2021-07" db="EMBL/GenBank/DDBJ databases">
        <title>Actinomadura sp. PM05-2 isolated from lichen.</title>
        <authorList>
            <person name="Somphong A."/>
            <person name="Phongsopitanun W."/>
            <person name="Tanasupawat S."/>
            <person name="Peongsungnone V."/>
        </authorList>
    </citation>
    <scope>NUCLEOTIDE SEQUENCE [LARGE SCALE GENOMIC DNA]</scope>
    <source>
        <strain evidence="6 7">PM05-2</strain>
    </source>
</reference>
<dbReference type="PROSITE" id="PS00893">
    <property type="entry name" value="NUDIX_BOX"/>
    <property type="match status" value="1"/>
</dbReference>
<dbReference type="RefSeq" id="WP_220163033.1">
    <property type="nucleotide sequence ID" value="NZ_JAIBOA010000002.1"/>
</dbReference>